<reference evidence="2" key="1">
    <citation type="submission" date="2021-02" db="EMBL/GenBank/DDBJ databases">
        <authorList>
            <person name="Nowell W R."/>
        </authorList>
    </citation>
    <scope>NUCLEOTIDE SEQUENCE</scope>
</reference>
<dbReference type="PANTHER" id="PTHR47018:SF3">
    <property type="entry name" value="MYCBP-ASSOCIATED PROTEIN"/>
    <property type="match status" value="1"/>
</dbReference>
<dbReference type="EMBL" id="CAJOBA010009603">
    <property type="protein sequence ID" value="CAF3855013.1"/>
    <property type="molecule type" value="Genomic_DNA"/>
</dbReference>
<feature type="non-terminal residue" evidence="2">
    <location>
        <position position="1"/>
    </location>
</feature>
<accession>A0A8S2KQN4</accession>
<dbReference type="Proteomes" id="UP000677228">
    <property type="component" value="Unassembled WGS sequence"/>
</dbReference>
<name>A0A8S2KQN4_9BILA</name>
<dbReference type="AlphaFoldDB" id="A0A8S2KQN4"/>
<protein>
    <submittedName>
        <fullName evidence="2">Uncharacterized protein</fullName>
    </submittedName>
</protein>
<proteinExistence type="predicted"/>
<organism evidence="2 3">
    <name type="scientific">Didymodactylos carnosus</name>
    <dbReference type="NCBI Taxonomy" id="1234261"/>
    <lineage>
        <taxon>Eukaryota</taxon>
        <taxon>Metazoa</taxon>
        <taxon>Spiralia</taxon>
        <taxon>Gnathifera</taxon>
        <taxon>Rotifera</taxon>
        <taxon>Eurotatoria</taxon>
        <taxon>Bdelloidea</taxon>
        <taxon>Philodinida</taxon>
        <taxon>Philodinidae</taxon>
        <taxon>Didymodactylos</taxon>
    </lineage>
</organism>
<evidence type="ECO:0000313" key="3">
    <source>
        <dbReference type="Proteomes" id="UP000682733"/>
    </source>
</evidence>
<evidence type="ECO:0000313" key="2">
    <source>
        <dbReference type="EMBL" id="CAF3855013.1"/>
    </source>
</evidence>
<dbReference type="PANTHER" id="PTHR47018">
    <property type="entry name" value="CXC DOMAIN-CONTAINING PROTEIN-RELATED"/>
    <property type="match status" value="1"/>
</dbReference>
<sequence>LKVFIDSFNKDQTNDRVLQLIETSDVITSLEKWRNEKASKNLNFAYWDMIIHQFLNPLLTHYIAIRCGDFEGRLEAWQCFIKYFFIFNHYKYAKMASSYLFEIQTCSAWLTANLKQNVSASITGKQFTKLAFDEAIECTINKESKSKSGISGRMDNDRLHAYYRAQSLGAMMLKTTEQLLNTDNHDLQLNIENTTTRMNRDNNDLRIIAGSIKTNPFLRNDGDQLYRLSTGVVIPDDVVKELLTCGSVGAVQATEFITKRLLNKVVKYDDKIVSNNVRTLSSYQEISRPMAKPKTDKQKKKIQMFLSNISMIKTHRQLDLVDIFKHEIIESPPALSFESGTLYHPQERNSIVSYFENLFPKHVVRDKFSLKCPIHLLINGSDLLVNVSPTKAATYEEYAIETMAAITESFDIMERIDIVFNSDITTELKDYIQQTSSSKNVIKAVIQPHHKIVDAKKIKKWQEFIDSNEDAIAACLKQLWCKLNYMVPSGKKLIVSGPDNNSVLITDSGYKNCDELNSNQPLLCTRLLFNASQKMNDNYSMTIIKSTNTDVVILGIALMNSIGTEVWIDVTSDTRNKENKSQMLNVSEINKEFFIKYLISSEILLPLHALSGSEITSHIRGITKKTIFDTFLNHVDKFEKILEISTFPLSGDSLRAAESLLLCAAKNSQPNLDHARAVAAANYMKKGDVSELLQKLLPTSSAWLQYCRRANLISTIWRQALNRLSILPPFENYGFSLQDNILCIQWTSISTWPDQITGLRICTCEKGDYFRCFCNKQNVYCIPETFKTSKMELVKQYQTLLADATIQDANMNEQKTSNIAVKTTGVSPCIGVIIFFETKIHEQFATVYHYSNEVVLTAPNLVQKMLKTIAATHVDITVTDIVVVGGVTNGGQQLITFISTSELRLTVLWENLNKALSHTHTKGMKLMSGLTKLADISNDLIVEICDYLKPCDIVYAFFELHIERFDNLLCTYKRHIDLTSLSFKLFMFYCEKFIPSVNCESIASLKVGHEHHHEGQARLFENIVRTKANLLLKTVFYNLRVLCLHNISQNELDLYAVTQIFDNVNDLTIIMDDQKNSKDLSLQSISAREK</sequence>
<evidence type="ECO:0000313" key="1">
    <source>
        <dbReference type="EMBL" id="CAF1093483.1"/>
    </source>
</evidence>
<gene>
    <name evidence="1" type="ORF">OVA965_LOCUS18932</name>
    <name evidence="2" type="ORF">TMI583_LOCUS18946</name>
</gene>
<dbReference type="Proteomes" id="UP000682733">
    <property type="component" value="Unassembled WGS sequence"/>
</dbReference>
<comment type="caution">
    <text evidence="2">The sequence shown here is derived from an EMBL/GenBank/DDBJ whole genome shotgun (WGS) entry which is preliminary data.</text>
</comment>
<dbReference type="EMBL" id="CAJNOK010009584">
    <property type="protein sequence ID" value="CAF1093483.1"/>
    <property type="molecule type" value="Genomic_DNA"/>
</dbReference>